<evidence type="ECO:0000313" key="2">
    <source>
        <dbReference type="Proteomes" id="UP000594014"/>
    </source>
</evidence>
<sequence length="82" mass="9662">MKKRKIIFEIFDSLFIMILCFGTLLTAMLMKDSSIRLSYTIHMKTFLIVLVGLFVYFAFVLNNSEKGLKKTIEHLYYQVVNE</sequence>
<evidence type="ECO:0000313" key="1">
    <source>
        <dbReference type="EMBL" id="QOX61898.1"/>
    </source>
</evidence>
<gene>
    <name evidence="1" type="ORF">FRZ06_00265</name>
</gene>
<accession>A0ACD1A687</accession>
<protein>
    <submittedName>
        <fullName evidence="1">Uncharacterized protein</fullName>
    </submittedName>
</protein>
<reference evidence="1" key="1">
    <citation type="submission" date="2019-08" db="EMBL/GenBank/DDBJ databases">
        <title>Genome sequence of Clostridiales bacterium MT110.</title>
        <authorList>
            <person name="Cao J."/>
        </authorList>
    </citation>
    <scope>NUCLEOTIDE SEQUENCE</scope>
    <source>
        <strain evidence="1">MT110</strain>
    </source>
</reference>
<dbReference type="Proteomes" id="UP000594014">
    <property type="component" value="Chromosome"/>
</dbReference>
<organism evidence="1 2">
    <name type="scientific">Anoxybacterium hadale</name>
    <dbReference type="NCBI Taxonomy" id="3408580"/>
    <lineage>
        <taxon>Bacteria</taxon>
        <taxon>Bacillati</taxon>
        <taxon>Bacillota</taxon>
        <taxon>Clostridia</taxon>
        <taxon>Peptostreptococcales</taxon>
        <taxon>Anaerovoracaceae</taxon>
        <taxon>Anoxybacterium</taxon>
    </lineage>
</organism>
<keyword evidence="2" id="KW-1185">Reference proteome</keyword>
<name>A0ACD1A687_9FIRM</name>
<proteinExistence type="predicted"/>
<dbReference type="EMBL" id="CP042469">
    <property type="protein sequence ID" value="QOX61898.1"/>
    <property type="molecule type" value="Genomic_DNA"/>
</dbReference>